<feature type="domain" description="Zn(2)-C6 fungal-type" evidence="4">
    <location>
        <begin position="19"/>
        <end position="52"/>
    </location>
</feature>
<dbReference type="AlphaFoldDB" id="A0A1E3HJD6"/>
<dbReference type="GO" id="GO:0000981">
    <property type="term" value="F:DNA-binding transcription factor activity, RNA polymerase II-specific"/>
    <property type="evidence" value="ECO:0007669"/>
    <property type="project" value="InterPro"/>
</dbReference>
<dbReference type="EMBL" id="AWGJ01000009">
    <property type="protein sequence ID" value="ODN76245.1"/>
    <property type="molecule type" value="Genomic_DNA"/>
</dbReference>
<keyword evidence="6" id="KW-1185">Reference proteome</keyword>
<dbReference type="InterPro" id="IPR036864">
    <property type="entry name" value="Zn2-C6_fun-type_DNA-bd_sf"/>
</dbReference>
<dbReference type="GeneID" id="30157477"/>
<dbReference type="GO" id="GO:0008270">
    <property type="term" value="F:zinc ion binding"/>
    <property type="evidence" value="ECO:0007669"/>
    <property type="project" value="InterPro"/>
</dbReference>
<feature type="compositionally biased region" description="Polar residues" evidence="3">
    <location>
        <begin position="103"/>
        <end position="125"/>
    </location>
</feature>
<dbReference type="PANTHER" id="PTHR31001:SF90">
    <property type="entry name" value="CENTROMERE DNA-BINDING PROTEIN COMPLEX CBF3 SUBUNIT B"/>
    <property type="match status" value="1"/>
</dbReference>
<dbReference type="PROSITE" id="PS00463">
    <property type="entry name" value="ZN2_CY6_FUNGAL_1"/>
    <property type="match status" value="1"/>
</dbReference>
<dbReference type="Pfam" id="PF00172">
    <property type="entry name" value="Zn_clus"/>
    <property type="match status" value="1"/>
</dbReference>
<keyword evidence="2" id="KW-0539">Nucleus</keyword>
<dbReference type="Proteomes" id="UP000094065">
    <property type="component" value="Unassembled WGS sequence"/>
</dbReference>
<dbReference type="PANTHER" id="PTHR31001">
    <property type="entry name" value="UNCHARACTERIZED TRANSCRIPTIONAL REGULATORY PROTEIN"/>
    <property type="match status" value="1"/>
</dbReference>
<name>A0A1E3HJD6_9TREE</name>
<dbReference type="GO" id="GO:0005634">
    <property type="term" value="C:nucleus"/>
    <property type="evidence" value="ECO:0007669"/>
    <property type="project" value="UniProtKB-SubCell"/>
</dbReference>
<evidence type="ECO:0000256" key="3">
    <source>
        <dbReference type="SAM" id="MobiDB-lite"/>
    </source>
</evidence>
<evidence type="ECO:0000256" key="2">
    <source>
        <dbReference type="ARBA" id="ARBA00023242"/>
    </source>
</evidence>
<dbReference type="InterPro" id="IPR050613">
    <property type="entry name" value="Sec_Metabolite_Reg"/>
</dbReference>
<comment type="caution">
    <text evidence="5">The sequence shown here is derived from an EMBL/GenBank/DDBJ whole genome shotgun (WGS) entry which is preliminary data.</text>
</comment>
<accession>A0A1E3HJD6</accession>
<dbReference type="STRING" id="1295533.A0A1E3HJD6"/>
<dbReference type="CDD" id="cd12148">
    <property type="entry name" value="fungal_TF_MHR"/>
    <property type="match status" value="1"/>
</dbReference>
<evidence type="ECO:0000313" key="6">
    <source>
        <dbReference type="Proteomes" id="UP000094065"/>
    </source>
</evidence>
<dbReference type="SMART" id="SM00066">
    <property type="entry name" value="GAL4"/>
    <property type="match status" value="1"/>
</dbReference>
<comment type="subcellular location">
    <subcellularLocation>
        <location evidence="1">Nucleus</location>
    </subcellularLocation>
</comment>
<protein>
    <recommendedName>
        <fullName evidence="4">Zn(2)-C6 fungal-type domain-containing protein</fullName>
    </recommendedName>
</protein>
<reference evidence="5 6" key="1">
    <citation type="submission" date="2016-06" db="EMBL/GenBank/DDBJ databases">
        <title>Evolution of pathogenesis and genome organization in the Tremellales.</title>
        <authorList>
            <person name="Cuomo C."/>
            <person name="Litvintseva A."/>
            <person name="Heitman J."/>
            <person name="Chen Y."/>
            <person name="Sun S."/>
            <person name="Springer D."/>
            <person name="Dromer F."/>
            <person name="Young S."/>
            <person name="Zeng Q."/>
            <person name="Chapman S."/>
            <person name="Gujja S."/>
            <person name="Saif S."/>
            <person name="Birren B."/>
        </authorList>
    </citation>
    <scope>NUCLEOTIDE SEQUENCE [LARGE SCALE GENOMIC DNA]</scope>
    <source>
        <strain evidence="5 6">CBS 6039</strain>
    </source>
</reference>
<evidence type="ECO:0000259" key="4">
    <source>
        <dbReference type="PROSITE" id="PS50048"/>
    </source>
</evidence>
<gene>
    <name evidence="5" type="ORF">L202_06168</name>
</gene>
<dbReference type="PROSITE" id="PS50048">
    <property type="entry name" value="ZN2_CY6_FUNGAL_2"/>
    <property type="match status" value="1"/>
</dbReference>
<proteinExistence type="predicted"/>
<dbReference type="CDD" id="cd00067">
    <property type="entry name" value="GAL4"/>
    <property type="match status" value="1"/>
</dbReference>
<evidence type="ECO:0000256" key="1">
    <source>
        <dbReference type="ARBA" id="ARBA00004123"/>
    </source>
</evidence>
<dbReference type="Gene3D" id="4.10.240.10">
    <property type="entry name" value="Zn(2)-C6 fungal-type DNA-binding domain"/>
    <property type="match status" value="1"/>
</dbReference>
<sequence>MSEEPPAKKQKSTGRRALSCTECKRRKTKCGVIGKIPCDSCIKRGKPGDCVWEGITGVPNDLSVAAGPQPSAAPSTEVTVLHEQVRQLLDRVDRLERLSHSSSTSLENHLSTSANHHNSSFSSGTPGARNAILPLSSHAIQAGGESPKDTRAVERETMELEDEIFGPGLRPGLTEARSLRPTILETASSSVRSTQQQLRTPRGANLIVTAPRASIDTRVDSDVKVDDLKALLRPSESGVGSELVKWYFEGPMHMGWHVIHRFHFLNTYSTIMTLSPEGQNETDRSWWAIYYMILANSVRFAPASFINHLLPSTTWDLDLLPDLLHQISLDELDDSDYQAVPQIRHIQVALLYINYLFHFGDSPAKANLALRHLDSAITTAQWLSLDILSPSSAGPPPVPKNDPALEGLPTEAAIHLTKQLFAMLNFLDGTIYKRARVWRIQSTASNATQAPANLTDYQSAPQYANSTSDNVDVTLMPFSGVLPEPDTSVFTESSLAILGSAFANTIRQFTKDLSTEEMSYEDILEFSQGLERTLERVPAWDNLQTDSAWMIYICYSSINNRILRMHRPYMHKGYTDPRFWTAREMSIQAASRIIQAQSRVPTGLRPAFVKRWILGASIILALDALLVLHPLCAHTHSPAERESVRSDSLYYISTAKIDIFDKDDQSQDLNRLCSRAIGILVVEVANAGEAGVFDGVMGEGGDGQVMGIEEFSRRFMARVKRRLLEGEMARKAADLQLQPDLDPEPQIMQSILGSNPSQHQNPLDVFDFFDFTFLNRPVNDVNDGALPVGGEGTGGDGALEGLGISTGNGAGLGLTSGVDEATAGQSQGPMNSLGFWEEFGWNLI</sequence>
<dbReference type="OrthoDB" id="3362851at2759"/>
<dbReference type="SUPFAM" id="SSF57701">
    <property type="entry name" value="Zn2/Cys6 DNA-binding domain"/>
    <property type="match status" value="1"/>
</dbReference>
<dbReference type="InterPro" id="IPR001138">
    <property type="entry name" value="Zn2Cys6_DnaBD"/>
</dbReference>
<feature type="region of interest" description="Disordered" evidence="3">
    <location>
        <begin position="103"/>
        <end position="130"/>
    </location>
</feature>
<evidence type="ECO:0000313" key="5">
    <source>
        <dbReference type="EMBL" id="ODN76245.1"/>
    </source>
</evidence>
<organism evidence="5 6">
    <name type="scientific">Cryptococcus amylolentus CBS 6039</name>
    <dbReference type="NCBI Taxonomy" id="1295533"/>
    <lineage>
        <taxon>Eukaryota</taxon>
        <taxon>Fungi</taxon>
        <taxon>Dikarya</taxon>
        <taxon>Basidiomycota</taxon>
        <taxon>Agaricomycotina</taxon>
        <taxon>Tremellomycetes</taxon>
        <taxon>Tremellales</taxon>
        <taxon>Cryptococcaceae</taxon>
        <taxon>Cryptococcus</taxon>
    </lineage>
</organism>
<dbReference type="RefSeq" id="XP_018991776.1">
    <property type="nucleotide sequence ID" value="XM_019140625.1"/>
</dbReference>